<protein>
    <recommendedName>
        <fullName evidence="12">Phosphotransferase</fullName>
        <ecNumber evidence="12">2.7.1.-</ecNumber>
    </recommendedName>
</protein>
<comment type="pathway">
    <text evidence="1">Carbohydrate degradation; glycolysis; D-glyceraldehyde 3-phosphate and glycerone phosphate from D-glucose: step 1/4.</text>
</comment>
<feature type="domain" description="Hexokinase C-terminal" evidence="14">
    <location>
        <begin position="226"/>
        <end position="463"/>
    </location>
</feature>
<dbReference type="GO" id="GO:0006006">
    <property type="term" value="P:glucose metabolic process"/>
    <property type="evidence" value="ECO:0007669"/>
    <property type="project" value="TreeGrafter"/>
</dbReference>
<dbReference type="InterPro" id="IPR043129">
    <property type="entry name" value="ATPase_NBD"/>
</dbReference>
<evidence type="ECO:0000256" key="7">
    <source>
        <dbReference type="ARBA" id="ARBA00022840"/>
    </source>
</evidence>
<evidence type="ECO:0000256" key="11">
    <source>
        <dbReference type="ARBA" id="ARBA00048160"/>
    </source>
</evidence>
<comment type="caution">
    <text evidence="15">The sequence shown here is derived from an EMBL/GenBank/DDBJ whole genome shotgun (WGS) entry which is preliminary data.</text>
</comment>
<dbReference type="GO" id="GO:0001678">
    <property type="term" value="P:intracellular glucose homeostasis"/>
    <property type="evidence" value="ECO:0007669"/>
    <property type="project" value="InterPro"/>
</dbReference>
<feature type="domain" description="Hexokinase N-terminal" evidence="13">
    <location>
        <begin position="28"/>
        <end position="220"/>
    </location>
</feature>
<dbReference type="Gene3D" id="3.30.420.40">
    <property type="match status" value="1"/>
</dbReference>
<keyword evidence="16" id="KW-1185">Reference proteome</keyword>
<dbReference type="GO" id="GO:0005524">
    <property type="term" value="F:ATP binding"/>
    <property type="evidence" value="ECO:0007669"/>
    <property type="project" value="UniProtKB-UniRule"/>
</dbReference>
<dbReference type="EC" id="2.7.1.-" evidence="12"/>
<evidence type="ECO:0000256" key="4">
    <source>
        <dbReference type="ARBA" id="ARBA00022679"/>
    </source>
</evidence>
<dbReference type="PROSITE" id="PS51748">
    <property type="entry name" value="HEXOKINASE_2"/>
    <property type="match status" value="1"/>
</dbReference>
<evidence type="ECO:0000259" key="14">
    <source>
        <dbReference type="Pfam" id="PF03727"/>
    </source>
</evidence>
<dbReference type="FunFam" id="3.30.420.40:FF:000805">
    <property type="entry name" value="Hexokinase-2"/>
    <property type="match status" value="1"/>
</dbReference>
<evidence type="ECO:0000256" key="8">
    <source>
        <dbReference type="ARBA" id="ARBA00023152"/>
    </source>
</evidence>
<sequence>MADTNSIQAFVEPYQIPGASAALNRNLAAMAESFAVTDDKVREIIAEFHRSMRAGLDKDDRDALPMIPTFVSRRPTGKETGHFLALDLGGTNLRVCQVELRGDTTYSLVQQKFTITQEAKESRLWDFIAECVGIFLEEHDLRPKPGRRTIPCGFTFSFPIFQTSIASGDLSMWNKGFTVPNSVGRDVVNLTQSAFQRHHVPVEVVAIVNDTVGTLMTSAYSFPDTQMGIIFGTGTNAAYWENLSAVGKWKGDRRGEMVVNLEWGAFDNATHVLPYTMHDNKLNRKSSNPGMQVYEKMISGLFLGEVARNAILALVDQRLLFAGRSSEILNKSYTFDTAYMSAIVADDSPGLDAVGTVLEATLELPPTDLVDRRAVQNVCRMIGTRGVRLSAAAMAAVLLSRPELLASPVSVGIDGSMYQFYPNFERDLYAVSRVFLGADFVDNRLKLHLAKDGSGVGAAIVAMTVEEERVAAAAAAATATAAAAA</sequence>
<dbReference type="SUPFAM" id="SSF53067">
    <property type="entry name" value="Actin-like ATPase domain"/>
    <property type="match status" value="2"/>
</dbReference>
<evidence type="ECO:0000313" key="16">
    <source>
        <dbReference type="Proteomes" id="UP001140217"/>
    </source>
</evidence>
<evidence type="ECO:0000256" key="2">
    <source>
        <dbReference type="ARBA" id="ARBA00005028"/>
    </source>
</evidence>
<evidence type="ECO:0000256" key="9">
    <source>
        <dbReference type="ARBA" id="ARBA00044613"/>
    </source>
</evidence>
<dbReference type="PANTHER" id="PTHR19443:SF30">
    <property type="entry name" value="GLUCOKINASE-1-RELATED"/>
    <property type="match status" value="1"/>
</dbReference>
<dbReference type="PRINTS" id="PR00475">
    <property type="entry name" value="HEXOKINASE"/>
</dbReference>
<organism evidence="15 16">
    <name type="scientific">Coemansia javaensis</name>
    <dbReference type="NCBI Taxonomy" id="2761396"/>
    <lineage>
        <taxon>Eukaryota</taxon>
        <taxon>Fungi</taxon>
        <taxon>Fungi incertae sedis</taxon>
        <taxon>Zoopagomycota</taxon>
        <taxon>Kickxellomycotina</taxon>
        <taxon>Kickxellomycetes</taxon>
        <taxon>Kickxellales</taxon>
        <taxon>Kickxellaceae</taxon>
        <taxon>Coemansia</taxon>
    </lineage>
</organism>
<reference evidence="15" key="1">
    <citation type="submission" date="2022-07" db="EMBL/GenBank/DDBJ databases">
        <title>Phylogenomic reconstructions and comparative analyses of Kickxellomycotina fungi.</title>
        <authorList>
            <person name="Reynolds N.K."/>
            <person name="Stajich J.E."/>
            <person name="Barry K."/>
            <person name="Grigoriev I.V."/>
            <person name="Crous P."/>
            <person name="Smith M.E."/>
        </authorList>
    </citation>
    <scope>NUCLEOTIDE SEQUENCE</scope>
    <source>
        <strain evidence="15">NBRC 105414</strain>
    </source>
</reference>
<evidence type="ECO:0000259" key="13">
    <source>
        <dbReference type="Pfam" id="PF00349"/>
    </source>
</evidence>
<dbReference type="Pfam" id="PF00349">
    <property type="entry name" value="Hexokinase_1"/>
    <property type="match status" value="1"/>
</dbReference>
<dbReference type="InterPro" id="IPR022673">
    <property type="entry name" value="Hexokinase_C"/>
</dbReference>
<dbReference type="GO" id="GO:0004340">
    <property type="term" value="F:glucokinase activity"/>
    <property type="evidence" value="ECO:0007669"/>
    <property type="project" value="TreeGrafter"/>
</dbReference>
<evidence type="ECO:0000256" key="12">
    <source>
        <dbReference type="RuleBase" id="RU362007"/>
    </source>
</evidence>
<evidence type="ECO:0000256" key="6">
    <source>
        <dbReference type="ARBA" id="ARBA00022777"/>
    </source>
</evidence>
<keyword evidence="4 12" id="KW-0808">Transferase</keyword>
<dbReference type="AlphaFoldDB" id="A0A9W8LH02"/>
<dbReference type="PANTHER" id="PTHR19443">
    <property type="entry name" value="HEXOKINASE"/>
    <property type="match status" value="1"/>
</dbReference>
<comment type="catalytic activity">
    <reaction evidence="11">
        <text>D-glucose + ATP = D-glucose 6-phosphate + ADP + H(+)</text>
        <dbReference type="Rhea" id="RHEA:17825"/>
        <dbReference type="ChEBI" id="CHEBI:4167"/>
        <dbReference type="ChEBI" id="CHEBI:15378"/>
        <dbReference type="ChEBI" id="CHEBI:30616"/>
        <dbReference type="ChEBI" id="CHEBI:61548"/>
        <dbReference type="ChEBI" id="CHEBI:456216"/>
        <dbReference type="EC" id="2.7.1.1"/>
    </reaction>
    <physiologicalReaction direction="left-to-right" evidence="11">
        <dbReference type="Rhea" id="RHEA:17826"/>
    </physiologicalReaction>
</comment>
<dbReference type="Gene3D" id="3.40.367.20">
    <property type="match status" value="1"/>
</dbReference>
<dbReference type="GO" id="GO:0005739">
    <property type="term" value="C:mitochondrion"/>
    <property type="evidence" value="ECO:0007669"/>
    <property type="project" value="TreeGrafter"/>
</dbReference>
<dbReference type="EMBL" id="JANBUL010000109">
    <property type="protein sequence ID" value="KAJ2781287.1"/>
    <property type="molecule type" value="Genomic_DNA"/>
</dbReference>
<comment type="catalytic activity">
    <reaction evidence="10">
        <text>D-fructose + ATP = D-fructose 6-phosphate + ADP + H(+)</text>
        <dbReference type="Rhea" id="RHEA:16125"/>
        <dbReference type="ChEBI" id="CHEBI:15378"/>
        <dbReference type="ChEBI" id="CHEBI:30616"/>
        <dbReference type="ChEBI" id="CHEBI:37721"/>
        <dbReference type="ChEBI" id="CHEBI:61527"/>
        <dbReference type="ChEBI" id="CHEBI:456216"/>
        <dbReference type="EC" id="2.7.1.1"/>
    </reaction>
    <physiologicalReaction direction="left-to-right" evidence="10">
        <dbReference type="Rhea" id="RHEA:16126"/>
    </physiologicalReaction>
</comment>
<evidence type="ECO:0000256" key="10">
    <source>
        <dbReference type="ARBA" id="ARBA00047905"/>
    </source>
</evidence>
<dbReference type="GO" id="GO:0005829">
    <property type="term" value="C:cytosol"/>
    <property type="evidence" value="ECO:0007669"/>
    <property type="project" value="TreeGrafter"/>
</dbReference>
<dbReference type="CDD" id="cd24018">
    <property type="entry name" value="ASKHA_NBD_HK_fungi"/>
    <property type="match status" value="1"/>
</dbReference>
<keyword evidence="7 12" id="KW-0067">ATP-binding</keyword>
<evidence type="ECO:0000256" key="3">
    <source>
        <dbReference type="ARBA" id="ARBA00009225"/>
    </source>
</evidence>
<dbReference type="Pfam" id="PF03727">
    <property type="entry name" value="Hexokinase_2"/>
    <property type="match status" value="1"/>
</dbReference>
<dbReference type="GO" id="GO:0005536">
    <property type="term" value="F:D-glucose binding"/>
    <property type="evidence" value="ECO:0007669"/>
    <property type="project" value="InterPro"/>
</dbReference>
<comment type="similarity">
    <text evidence="3 12">Belongs to the hexokinase family.</text>
</comment>
<comment type="pathway">
    <text evidence="2">Carbohydrate metabolism; hexose metabolism.</text>
</comment>
<dbReference type="InterPro" id="IPR022672">
    <property type="entry name" value="Hexokinase_N"/>
</dbReference>
<dbReference type="OrthoDB" id="419537at2759"/>
<accession>A0A9W8LH02</accession>
<dbReference type="InterPro" id="IPR001312">
    <property type="entry name" value="Hexokinase"/>
</dbReference>
<evidence type="ECO:0000313" key="15">
    <source>
        <dbReference type="EMBL" id="KAJ2781287.1"/>
    </source>
</evidence>
<proteinExistence type="inferred from homology"/>
<comment type="catalytic activity">
    <reaction evidence="9">
        <text>a D-hexose + ATP = a D-hexose 6-phosphate + ADP + H(+)</text>
        <dbReference type="Rhea" id="RHEA:22740"/>
        <dbReference type="ChEBI" id="CHEBI:4194"/>
        <dbReference type="ChEBI" id="CHEBI:15378"/>
        <dbReference type="ChEBI" id="CHEBI:30616"/>
        <dbReference type="ChEBI" id="CHEBI:229467"/>
        <dbReference type="ChEBI" id="CHEBI:456216"/>
        <dbReference type="EC" id="2.7.1.1"/>
    </reaction>
    <physiologicalReaction direction="left-to-right" evidence="9">
        <dbReference type="Rhea" id="RHEA:22741"/>
    </physiologicalReaction>
</comment>
<keyword evidence="8 12" id="KW-0324">Glycolysis</keyword>
<keyword evidence="5 12" id="KW-0547">Nucleotide-binding</keyword>
<dbReference type="GO" id="GO:0006096">
    <property type="term" value="P:glycolytic process"/>
    <property type="evidence" value="ECO:0007669"/>
    <property type="project" value="UniProtKB-KW"/>
</dbReference>
<evidence type="ECO:0000256" key="1">
    <source>
        <dbReference type="ARBA" id="ARBA00004888"/>
    </source>
</evidence>
<dbReference type="Proteomes" id="UP001140217">
    <property type="component" value="Unassembled WGS sequence"/>
</dbReference>
<dbReference type="GO" id="GO:0008865">
    <property type="term" value="F:fructokinase activity"/>
    <property type="evidence" value="ECO:0007669"/>
    <property type="project" value="TreeGrafter"/>
</dbReference>
<gene>
    <name evidence="15" type="ORF">H4R18_002965</name>
</gene>
<name>A0A9W8LH02_9FUNG</name>
<keyword evidence="6 12" id="KW-0418">Kinase</keyword>
<evidence type="ECO:0000256" key="5">
    <source>
        <dbReference type="ARBA" id="ARBA00022741"/>
    </source>
</evidence>